<evidence type="ECO:0000256" key="1">
    <source>
        <dbReference type="SAM" id="SignalP"/>
    </source>
</evidence>
<dbReference type="EMBL" id="CP014135">
    <property type="protein sequence ID" value="AMB84234.1"/>
    <property type="molecule type" value="Genomic_DNA"/>
</dbReference>
<evidence type="ECO:0000313" key="2">
    <source>
        <dbReference type="EMBL" id="AMB84234.1"/>
    </source>
</evidence>
<keyword evidence="1" id="KW-0732">Signal</keyword>
<protein>
    <submittedName>
        <fullName evidence="2">Uncharacterized protein</fullName>
    </submittedName>
</protein>
<accession>A0A0X1SWC7</accession>
<proteinExistence type="predicted"/>
<feature type="chain" id="PRO_5007035754" evidence="1">
    <location>
        <begin position="25"/>
        <end position="460"/>
    </location>
</feature>
<dbReference type="RefSeq" id="WP_060782078.1">
    <property type="nucleotide sequence ID" value="NZ_CP014135.1"/>
</dbReference>
<sequence length="460" mass="50894">MIIARMFALLLLVVLAAASVAVSAAPSTDDETGAEAYVRRVIAATRTAWPALSGFNPATRVFADIQLLTSDGQRAWVISARGGHEVDMAPVRKLGLSHEYLRYQKILWQGRPAIFVGLGETLPEDERRRLKDPQAVPELFNLATHEAFHFYVEAGWAHLPGAERGILYPALAEPRLYRNLIIRHLLAAAQGQPEGLARASHWYRRWLSEHADEARRIGNTDRAEGSARYVESVGRLLAQGVRPNSAEWSALMLEALARQGQEDYLVADHESYVLGDLAGYLLDRQGLDWLARVARGETPLAILLESLPPLATPADAVLSQRIGAAVAEANRQAALAFEPFVQRFNDPSGGRLLVSNRAMQGSFEIDHSYLLATQPEKVEVGVRAGFAFGDGRIELRNTTVATQVQKACGREDLYWILALTADELAKDVDGRLRVERDDLKVDLPYPVRSLDDPRIWCVEV</sequence>
<dbReference type="KEGG" id="pagb:AWM79_02515"/>
<keyword evidence="3" id="KW-1185">Reference proteome</keyword>
<dbReference type="AlphaFoldDB" id="A0A0X1SWC7"/>
<feature type="signal peptide" evidence="1">
    <location>
        <begin position="1"/>
        <end position="24"/>
    </location>
</feature>
<reference evidence="3" key="1">
    <citation type="submission" date="2016-01" db="EMBL/GenBank/DDBJ databases">
        <authorList>
            <person name="Storey N.H."/>
            <person name="Neuman B.W."/>
        </authorList>
    </citation>
    <scope>NUCLEOTIDE SEQUENCE [LARGE SCALE GENOMIC DNA]</scope>
    <source>
        <strain evidence="3">NCPPB 2472</strain>
    </source>
</reference>
<organism evidence="2 3">
    <name type="scientific">Pseudomonas agarici</name>
    <dbReference type="NCBI Taxonomy" id="46677"/>
    <lineage>
        <taxon>Bacteria</taxon>
        <taxon>Pseudomonadati</taxon>
        <taxon>Pseudomonadota</taxon>
        <taxon>Gammaproteobacteria</taxon>
        <taxon>Pseudomonadales</taxon>
        <taxon>Pseudomonadaceae</taxon>
        <taxon>Pseudomonas</taxon>
    </lineage>
</organism>
<gene>
    <name evidence="2" type="ORF">AWM79_02515</name>
</gene>
<evidence type="ECO:0000313" key="3">
    <source>
        <dbReference type="Proteomes" id="UP000063229"/>
    </source>
</evidence>
<dbReference type="Proteomes" id="UP000063229">
    <property type="component" value="Chromosome"/>
</dbReference>
<name>A0A0X1SWC7_PSEAA</name>
<dbReference type="STRING" id="46677.AWM79_02515"/>